<keyword evidence="6 8" id="KW-1133">Transmembrane helix</keyword>
<feature type="transmembrane region" description="Helical" evidence="8">
    <location>
        <begin position="173"/>
        <end position="195"/>
    </location>
</feature>
<evidence type="ECO:0000313" key="11">
    <source>
        <dbReference type="EMBL" id="TFB77685.1"/>
    </source>
</evidence>
<evidence type="ECO:0000313" key="12">
    <source>
        <dbReference type="Proteomes" id="UP000199639"/>
    </source>
</evidence>
<feature type="transmembrane region" description="Helical" evidence="8">
    <location>
        <begin position="68"/>
        <end position="87"/>
    </location>
</feature>
<keyword evidence="5 8" id="KW-0812">Transmembrane</keyword>
<dbReference type="Gene3D" id="1.10.3720.10">
    <property type="entry name" value="MetI-like"/>
    <property type="match status" value="1"/>
</dbReference>
<dbReference type="PANTHER" id="PTHR43357:SF4">
    <property type="entry name" value="INNER MEMBRANE ABC TRANSPORTER PERMEASE PROTEIN YDCV"/>
    <property type="match status" value="1"/>
</dbReference>
<dbReference type="PANTHER" id="PTHR43357">
    <property type="entry name" value="INNER MEMBRANE ABC TRANSPORTER PERMEASE PROTEIN YDCV"/>
    <property type="match status" value="1"/>
</dbReference>
<evidence type="ECO:0000256" key="7">
    <source>
        <dbReference type="ARBA" id="ARBA00023136"/>
    </source>
</evidence>
<evidence type="ECO:0000256" key="4">
    <source>
        <dbReference type="ARBA" id="ARBA00022519"/>
    </source>
</evidence>
<keyword evidence="7 8" id="KW-0472">Membrane</keyword>
<evidence type="ECO:0000259" key="9">
    <source>
        <dbReference type="PROSITE" id="PS50928"/>
    </source>
</evidence>
<feature type="domain" description="ABC transmembrane type-1" evidence="9">
    <location>
        <begin position="61"/>
        <end position="249"/>
    </location>
</feature>
<feature type="transmembrane region" description="Helical" evidence="8">
    <location>
        <begin position="99"/>
        <end position="120"/>
    </location>
</feature>
<accession>A0A4R8V7P0</accession>
<feature type="transmembrane region" description="Helical" evidence="8">
    <location>
        <begin position="231"/>
        <end position="252"/>
    </location>
</feature>
<dbReference type="SUPFAM" id="SSF161098">
    <property type="entry name" value="MetI-like"/>
    <property type="match status" value="1"/>
</dbReference>
<dbReference type="InterPro" id="IPR035906">
    <property type="entry name" value="MetI-like_sf"/>
</dbReference>
<proteinExistence type="inferred from homology"/>
<comment type="subcellular location">
    <subcellularLocation>
        <location evidence="1">Cell inner membrane</location>
        <topology evidence="1">Multi-pass membrane protein</topology>
    </subcellularLocation>
    <subcellularLocation>
        <location evidence="8">Cell membrane</location>
        <topology evidence="8">Multi-pass membrane protein</topology>
    </subcellularLocation>
</comment>
<keyword evidence="13" id="KW-1185">Reference proteome</keyword>
<dbReference type="STRING" id="1424659.SAMN05216368_101274"/>
<dbReference type="RefSeq" id="WP_092338466.1">
    <property type="nucleotide sequence ID" value="NZ_FNIB01000001.1"/>
</dbReference>
<keyword evidence="3" id="KW-1003">Cell membrane</keyword>
<name>A0A4R8V7P0_9MICO</name>
<reference evidence="11 13" key="2">
    <citation type="submission" date="2019-03" db="EMBL/GenBank/DDBJ databases">
        <title>Genomics of glacier-inhabiting Cryobacterium strains.</title>
        <authorList>
            <person name="Liu Q."/>
            <person name="Xin Y.-H."/>
        </authorList>
    </citation>
    <scope>NUCLEOTIDE SEQUENCE [LARGE SCALE GENOMIC DNA]</scope>
    <source>
        <strain evidence="11 13">Hh8</strain>
    </source>
</reference>
<dbReference type="EMBL" id="SOFD01000024">
    <property type="protein sequence ID" value="TFB77685.1"/>
    <property type="molecule type" value="Genomic_DNA"/>
</dbReference>
<dbReference type="CDD" id="cd06261">
    <property type="entry name" value="TM_PBP2"/>
    <property type="match status" value="1"/>
</dbReference>
<dbReference type="GO" id="GO:0055085">
    <property type="term" value="P:transmembrane transport"/>
    <property type="evidence" value="ECO:0007669"/>
    <property type="project" value="InterPro"/>
</dbReference>
<evidence type="ECO:0000256" key="5">
    <source>
        <dbReference type="ARBA" id="ARBA00022692"/>
    </source>
</evidence>
<evidence type="ECO:0000256" key="6">
    <source>
        <dbReference type="ARBA" id="ARBA00022989"/>
    </source>
</evidence>
<feature type="transmembrane region" description="Helical" evidence="8">
    <location>
        <begin position="132"/>
        <end position="152"/>
    </location>
</feature>
<dbReference type="GO" id="GO:0005886">
    <property type="term" value="C:plasma membrane"/>
    <property type="evidence" value="ECO:0007669"/>
    <property type="project" value="UniProtKB-SubCell"/>
</dbReference>
<organism evidence="10 12">
    <name type="scientific">Cryobacterium flavum</name>
    <dbReference type="NCBI Taxonomy" id="1424659"/>
    <lineage>
        <taxon>Bacteria</taxon>
        <taxon>Bacillati</taxon>
        <taxon>Actinomycetota</taxon>
        <taxon>Actinomycetes</taxon>
        <taxon>Micrococcales</taxon>
        <taxon>Microbacteriaceae</taxon>
        <taxon>Cryobacterium</taxon>
    </lineage>
</organism>
<dbReference type="EMBL" id="FNIB01000001">
    <property type="protein sequence ID" value="SDM54615.1"/>
    <property type="molecule type" value="Genomic_DNA"/>
</dbReference>
<gene>
    <name evidence="11" type="ORF">E3O21_08420</name>
    <name evidence="10" type="ORF">SAMN05216368_101274</name>
</gene>
<sequence length="261" mass="28059">MTLKRALGALAALIILWLLLPTLVIIPMSFNSAASFNFPPQGFSLQWYENFFTDPAWLRALGSSLQVALVTMVVATSVGIMAAIGLSKVRFRGKALLESYFLTPLIVPGIVIAIGLYSLFLRFNLLGTLPGFVLAHTVVALPLVIINVTASLQGVDPRLEQASATLGAGRLRTFFSITLPLIMPGVTAGALFAFVTSFDEIILSLFIQSPQLQTLPVKIYNSVTQASDPTVAAVAVIAMFTSVLVMLTAQFATRKRKRVSA</sequence>
<evidence type="ECO:0000256" key="1">
    <source>
        <dbReference type="ARBA" id="ARBA00004429"/>
    </source>
</evidence>
<protein>
    <submittedName>
        <fullName evidence="11">ABC transporter permease</fullName>
    </submittedName>
    <submittedName>
        <fullName evidence="10">Putative spermidine/putrescine transport system permease protein</fullName>
    </submittedName>
</protein>
<dbReference type="Proteomes" id="UP000199639">
    <property type="component" value="Unassembled WGS sequence"/>
</dbReference>
<dbReference type="Pfam" id="PF00528">
    <property type="entry name" value="BPD_transp_1"/>
    <property type="match status" value="1"/>
</dbReference>
<dbReference type="AlphaFoldDB" id="A0A4R8V7P0"/>
<evidence type="ECO:0000256" key="8">
    <source>
        <dbReference type="RuleBase" id="RU363032"/>
    </source>
</evidence>
<keyword evidence="2 8" id="KW-0813">Transport</keyword>
<evidence type="ECO:0000256" key="3">
    <source>
        <dbReference type="ARBA" id="ARBA00022475"/>
    </source>
</evidence>
<evidence type="ECO:0000313" key="13">
    <source>
        <dbReference type="Proteomes" id="UP000298252"/>
    </source>
</evidence>
<comment type="similarity">
    <text evidence="8">Belongs to the binding-protein-dependent transport system permease family.</text>
</comment>
<dbReference type="Proteomes" id="UP000298252">
    <property type="component" value="Unassembled WGS sequence"/>
</dbReference>
<keyword evidence="4" id="KW-0997">Cell inner membrane</keyword>
<dbReference type="InterPro" id="IPR000515">
    <property type="entry name" value="MetI-like"/>
</dbReference>
<dbReference type="PROSITE" id="PS50928">
    <property type="entry name" value="ABC_TM1"/>
    <property type="match status" value="1"/>
</dbReference>
<evidence type="ECO:0000256" key="2">
    <source>
        <dbReference type="ARBA" id="ARBA00022448"/>
    </source>
</evidence>
<reference evidence="10 12" key="1">
    <citation type="submission" date="2016-10" db="EMBL/GenBank/DDBJ databases">
        <authorList>
            <person name="Varghese N."/>
            <person name="Submissions S."/>
        </authorList>
    </citation>
    <scope>NUCLEOTIDE SEQUENCE [LARGE SCALE GENOMIC DNA]</scope>
    <source>
        <strain evidence="10 12">CGMCC 1.11215</strain>
    </source>
</reference>
<evidence type="ECO:0000313" key="10">
    <source>
        <dbReference type="EMBL" id="SDM54615.1"/>
    </source>
</evidence>